<comment type="similarity">
    <text evidence="2 11">Belongs to the class-I aminoacyl-tRNA synthetase family.</text>
</comment>
<evidence type="ECO:0000256" key="4">
    <source>
        <dbReference type="ARBA" id="ARBA00022598"/>
    </source>
</evidence>
<feature type="domain" description="Methionyl/Valyl/Leucyl/Isoleucyl-tRNA synthetase anticodon-binding" evidence="13">
    <location>
        <begin position="963"/>
        <end position="1071"/>
    </location>
</feature>
<gene>
    <name evidence="14" type="ORF">TCEB3V08_LOCUS4351</name>
</gene>
<evidence type="ECO:0000313" key="14">
    <source>
        <dbReference type="EMBL" id="CAD7398060.1"/>
    </source>
</evidence>
<evidence type="ECO:0000259" key="13">
    <source>
        <dbReference type="Pfam" id="PF08264"/>
    </source>
</evidence>
<feature type="domain" description="Aminoacyl-tRNA synthetase class Ia" evidence="12">
    <location>
        <begin position="678"/>
        <end position="836"/>
    </location>
</feature>
<comment type="subcellular location">
    <subcellularLocation>
        <location evidence="1">Mitochondrion matrix</location>
    </subcellularLocation>
</comment>
<evidence type="ECO:0000256" key="3">
    <source>
        <dbReference type="ARBA" id="ARBA00013164"/>
    </source>
</evidence>
<evidence type="ECO:0000259" key="12">
    <source>
        <dbReference type="Pfam" id="PF00133"/>
    </source>
</evidence>
<dbReference type="InterPro" id="IPR009008">
    <property type="entry name" value="Val/Leu/Ile-tRNA-synth_edit"/>
</dbReference>
<protein>
    <recommendedName>
        <fullName evidence="3">leucine--tRNA ligase</fullName>
        <ecNumber evidence="3">6.1.1.4</ecNumber>
    </recommendedName>
    <alternativeName>
        <fullName evidence="9">Leucyl-tRNA synthetase</fullName>
    </alternativeName>
</protein>
<evidence type="ECO:0000256" key="9">
    <source>
        <dbReference type="ARBA" id="ARBA00030520"/>
    </source>
</evidence>
<dbReference type="InterPro" id="IPR014729">
    <property type="entry name" value="Rossmann-like_a/b/a_fold"/>
</dbReference>
<dbReference type="PRINTS" id="PR00985">
    <property type="entry name" value="TRNASYNTHLEU"/>
</dbReference>
<evidence type="ECO:0000256" key="10">
    <source>
        <dbReference type="ARBA" id="ARBA00047469"/>
    </source>
</evidence>
<keyword evidence="6 11" id="KW-0067">ATP-binding</keyword>
<dbReference type="EC" id="6.1.1.4" evidence="3"/>
<dbReference type="FunFam" id="3.40.50.620:FF:000100">
    <property type="entry name" value="probable leucine--tRNA ligase, mitochondrial"/>
    <property type="match status" value="1"/>
</dbReference>
<dbReference type="GO" id="GO:0002161">
    <property type="term" value="F:aminoacyl-tRNA deacylase activity"/>
    <property type="evidence" value="ECO:0007669"/>
    <property type="project" value="InterPro"/>
</dbReference>
<dbReference type="InterPro" id="IPR001412">
    <property type="entry name" value="aa-tRNA-synth_I_CS"/>
</dbReference>
<dbReference type="GO" id="GO:0032543">
    <property type="term" value="P:mitochondrial translation"/>
    <property type="evidence" value="ECO:0007669"/>
    <property type="project" value="TreeGrafter"/>
</dbReference>
<dbReference type="FunFam" id="3.40.50.620:FF:000003">
    <property type="entry name" value="Leucine--tRNA ligase"/>
    <property type="match status" value="1"/>
</dbReference>
<evidence type="ECO:0000256" key="8">
    <source>
        <dbReference type="ARBA" id="ARBA00023146"/>
    </source>
</evidence>
<evidence type="ECO:0000256" key="7">
    <source>
        <dbReference type="ARBA" id="ARBA00022917"/>
    </source>
</evidence>
<dbReference type="NCBIfam" id="TIGR00396">
    <property type="entry name" value="leuS_bact"/>
    <property type="match status" value="1"/>
</dbReference>
<dbReference type="GO" id="GO:0006429">
    <property type="term" value="P:leucyl-tRNA aminoacylation"/>
    <property type="evidence" value="ECO:0007669"/>
    <property type="project" value="InterPro"/>
</dbReference>
<dbReference type="CDD" id="cd00812">
    <property type="entry name" value="LeuRS_core"/>
    <property type="match status" value="1"/>
</dbReference>
<evidence type="ECO:0000256" key="5">
    <source>
        <dbReference type="ARBA" id="ARBA00022741"/>
    </source>
</evidence>
<dbReference type="GO" id="GO:0005524">
    <property type="term" value="F:ATP binding"/>
    <property type="evidence" value="ECO:0007669"/>
    <property type="project" value="UniProtKB-KW"/>
</dbReference>
<dbReference type="GO" id="GO:0004823">
    <property type="term" value="F:leucine-tRNA ligase activity"/>
    <property type="evidence" value="ECO:0007669"/>
    <property type="project" value="UniProtKB-EC"/>
</dbReference>
<dbReference type="Gene3D" id="1.10.730.10">
    <property type="entry name" value="Isoleucyl-tRNA Synthetase, Domain 1"/>
    <property type="match status" value="2"/>
</dbReference>
<proteinExistence type="inferred from homology"/>
<dbReference type="SUPFAM" id="SSF52374">
    <property type="entry name" value="Nucleotidylyl transferase"/>
    <property type="match status" value="1"/>
</dbReference>
<feature type="domain" description="Aminoacyl-tRNA synthetase class Ia" evidence="12">
    <location>
        <begin position="316"/>
        <end position="504"/>
    </location>
</feature>
<organism evidence="14">
    <name type="scientific">Timema cristinae</name>
    <name type="common">Walking stick</name>
    <dbReference type="NCBI Taxonomy" id="61476"/>
    <lineage>
        <taxon>Eukaryota</taxon>
        <taxon>Metazoa</taxon>
        <taxon>Ecdysozoa</taxon>
        <taxon>Arthropoda</taxon>
        <taxon>Hexapoda</taxon>
        <taxon>Insecta</taxon>
        <taxon>Pterygota</taxon>
        <taxon>Neoptera</taxon>
        <taxon>Polyneoptera</taxon>
        <taxon>Phasmatodea</taxon>
        <taxon>Timematodea</taxon>
        <taxon>Timematoidea</taxon>
        <taxon>Timematidae</taxon>
        <taxon>Timema</taxon>
    </lineage>
</organism>
<evidence type="ECO:0000256" key="1">
    <source>
        <dbReference type="ARBA" id="ARBA00004305"/>
    </source>
</evidence>
<accession>A0A7R9CK73</accession>
<keyword evidence="5 11" id="KW-0547">Nucleotide-binding</keyword>
<dbReference type="Pfam" id="PF00133">
    <property type="entry name" value="tRNA-synt_1"/>
    <property type="match status" value="2"/>
</dbReference>
<comment type="catalytic activity">
    <reaction evidence="10">
        <text>tRNA(Leu) + L-leucine + ATP = L-leucyl-tRNA(Leu) + AMP + diphosphate</text>
        <dbReference type="Rhea" id="RHEA:11688"/>
        <dbReference type="Rhea" id="RHEA-COMP:9613"/>
        <dbReference type="Rhea" id="RHEA-COMP:9622"/>
        <dbReference type="ChEBI" id="CHEBI:30616"/>
        <dbReference type="ChEBI" id="CHEBI:33019"/>
        <dbReference type="ChEBI" id="CHEBI:57427"/>
        <dbReference type="ChEBI" id="CHEBI:78442"/>
        <dbReference type="ChEBI" id="CHEBI:78494"/>
        <dbReference type="ChEBI" id="CHEBI:456215"/>
        <dbReference type="EC" id="6.1.1.4"/>
    </reaction>
</comment>
<dbReference type="PANTHER" id="PTHR43740:SF2">
    <property type="entry name" value="LEUCINE--TRNA LIGASE, MITOCHONDRIAL"/>
    <property type="match status" value="1"/>
</dbReference>
<keyword evidence="7 11" id="KW-0648">Protein biosynthesis</keyword>
<dbReference type="InterPro" id="IPR002300">
    <property type="entry name" value="aa-tRNA-synth_Ia"/>
</dbReference>
<dbReference type="SUPFAM" id="SSF50677">
    <property type="entry name" value="ValRS/IleRS/LeuRS editing domain"/>
    <property type="match status" value="1"/>
</dbReference>
<dbReference type="PANTHER" id="PTHR43740">
    <property type="entry name" value="LEUCYL-TRNA SYNTHETASE"/>
    <property type="match status" value="1"/>
</dbReference>
<evidence type="ECO:0000256" key="11">
    <source>
        <dbReference type="RuleBase" id="RU363035"/>
    </source>
</evidence>
<sequence>MSPAHATHSSARYGTRLNVVSCSRVICVVGCLLCEVLLQIGDIGSHKQSAGVSYAAFSLSLRYLSTTCNFGTFLNDALKSQFYHISSDRVCDKIRNEDGNFSPMVALANCYEILGPANASDNPNLNNVVHPYQQKNKKFKKKFQSIQGPKPQLSSGPNHQPSQSAFCAGCGLSQGQIFHSSQHQGGVRQIQEDIRSGSIQATTACDLYVVNSSQTPAHSSVQLEVNGVPLTMEVDTVASASLIDETVYLGHFKHLPLGETDIYTISLVSLGPLTVVQVATKTRKDPILSRVLTYVLNGWPDVNEDFTLSTKHSIENYWKSKLTFPPYDDQKPKYYVLSMFPYPSGRLHMGHVRVYTISDTMARFHRMNGKNVIHPMGWDAFGLPAENAAIERSVEPRKWTNQNIAHMKNQMKQLGCSFDWDREVSTCDVSYYRWTQALFLKLYESGLVYRKEALVNWDPVDQTVLADEQVDENGCSWRSGAKVEKKLLNQWFIRATQFAKSLYDGLSDPLLKNWRDIIKVQKHWIGECDGTTFEFELEGIKSETRVNVWTRNPESVLEATFIAVSPGSVLDKLDLGETFSENTVFRKLSLSARNPFTQALLPVYVTDRVSYEDGTDTHLGVPRQSESDKLFAELANIPLSSTPGDEVSSVSSTEEAVKEHVCEIARKKNIGGYPVSSKLRDWLISRQRYWGTPIPMIHCTSCGGLQPVPFKDLPVVLPEIECLSSRGQSPLLEATNWLHTKCPKCGGDATRETDTMDTFVDSSWYFLRYLDPHNKEEPFSKERVSNFMPVDLYIGGKEHAVLHLYYARLMNHFLHQVGLVPHREPFRRLLVQGMVKGRSYRVKGTGRYLTEQQVDLSGKQPVEKDTGQPVITTWEKMSKSKHNGVDPDDMLKDYGIDTTRLLILADVSPTSHRHWTVDTFPGILNWQNRLWLTMRNFLNERSKLSAGAKCLPNSPEFEKDEAWMFDNRNFFVKGVTFQISVTFQLSVAISRMQGLTNSLRRANSLVVAHSLQFERALAAQIILLAPMAPHFASELWSGYVSAPHRLDTSGEILWDKGVLEQAWPQVDSNYEGYELLCKVNGHDVCNFKMTKSHLNQLTHDDAMELALSQTKLQQSTQGCKIINTTFTLRENYEAVLHLATETTDRKIAKGS</sequence>
<keyword evidence="8 11" id="KW-0030">Aminoacyl-tRNA synthetase</keyword>
<dbReference type="InterPro" id="IPR009080">
    <property type="entry name" value="tRNAsynth_Ia_anticodon-bd"/>
</dbReference>
<dbReference type="InterPro" id="IPR013155">
    <property type="entry name" value="M/V/L/I-tRNA-synth_anticd-bd"/>
</dbReference>
<name>A0A7R9CK73_TIMCR</name>
<dbReference type="GO" id="GO:0005759">
    <property type="term" value="C:mitochondrial matrix"/>
    <property type="evidence" value="ECO:0007669"/>
    <property type="project" value="UniProtKB-SubCell"/>
</dbReference>
<keyword evidence="4 11" id="KW-0436">Ligase</keyword>
<reference evidence="14" key="1">
    <citation type="submission" date="2020-11" db="EMBL/GenBank/DDBJ databases">
        <authorList>
            <person name="Tran Van P."/>
        </authorList>
    </citation>
    <scope>NUCLEOTIDE SEQUENCE</scope>
</reference>
<dbReference type="Pfam" id="PF08264">
    <property type="entry name" value="Anticodon_1"/>
    <property type="match status" value="1"/>
</dbReference>
<dbReference type="SUPFAM" id="SSF47323">
    <property type="entry name" value="Anticodon-binding domain of a subclass of class I aminoacyl-tRNA synthetases"/>
    <property type="match status" value="1"/>
</dbReference>
<dbReference type="InterPro" id="IPR002302">
    <property type="entry name" value="Leu-tRNA-ligase"/>
</dbReference>
<dbReference type="Gene3D" id="3.40.50.620">
    <property type="entry name" value="HUPs"/>
    <property type="match status" value="2"/>
</dbReference>
<evidence type="ECO:0000256" key="6">
    <source>
        <dbReference type="ARBA" id="ARBA00022840"/>
    </source>
</evidence>
<dbReference type="PROSITE" id="PS00178">
    <property type="entry name" value="AA_TRNA_LIGASE_I"/>
    <property type="match status" value="1"/>
</dbReference>
<dbReference type="EMBL" id="OC317625">
    <property type="protein sequence ID" value="CAD7398060.1"/>
    <property type="molecule type" value="Genomic_DNA"/>
</dbReference>
<dbReference type="FunFam" id="1.10.730.10:FF:000060">
    <property type="entry name" value="Leucyl-tRNA synthetase"/>
    <property type="match status" value="1"/>
</dbReference>
<evidence type="ECO:0000256" key="2">
    <source>
        <dbReference type="ARBA" id="ARBA00005594"/>
    </source>
</evidence>
<dbReference type="AlphaFoldDB" id="A0A7R9CK73"/>